<protein>
    <recommendedName>
        <fullName evidence="1">Protein kinase domain-containing protein</fullName>
    </recommendedName>
</protein>
<dbReference type="InParanoid" id="A0A0C3FYZ0"/>
<dbReference type="Proteomes" id="UP000054166">
    <property type="component" value="Unassembled WGS sequence"/>
</dbReference>
<organism evidence="2 3">
    <name type="scientific">Piloderma croceum (strain F 1598)</name>
    <dbReference type="NCBI Taxonomy" id="765440"/>
    <lineage>
        <taxon>Eukaryota</taxon>
        <taxon>Fungi</taxon>
        <taxon>Dikarya</taxon>
        <taxon>Basidiomycota</taxon>
        <taxon>Agaricomycotina</taxon>
        <taxon>Agaricomycetes</taxon>
        <taxon>Agaricomycetidae</taxon>
        <taxon>Atheliales</taxon>
        <taxon>Atheliaceae</taxon>
        <taxon>Piloderma</taxon>
    </lineage>
</organism>
<keyword evidence="3" id="KW-1185">Reference proteome</keyword>
<evidence type="ECO:0000259" key="1">
    <source>
        <dbReference type="PROSITE" id="PS50011"/>
    </source>
</evidence>
<gene>
    <name evidence="2" type="ORF">PILCRDRAFT_817699</name>
</gene>
<dbReference type="SUPFAM" id="SSF56112">
    <property type="entry name" value="Protein kinase-like (PK-like)"/>
    <property type="match status" value="1"/>
</dbReference>
<dbReference type="EMBL" id="KN832986">
    <property type="protein sequence ID" value="KIM84884.1"/>
    <property type="molecule type" value="Genomic_DNA"/>
</dbReference>
<evidence type="ECO:0000313" key="3">
    <source>
        <dbReference type="Proteomes" id="UP000054166"/>
    </source>
</evidence>
<dbReference type="OrthoDB" id="1924919at2759"/>
<proteinExistence type="predicted"/>
<dbReference type="InterPro" id="IPR011009">
    <property type="entry name" value="Kinase-like_dom_sf"/>
</dbReference>
<dbReference type="AlphaFoldDB" id="A0A0C3FYZ0"/>
<dbReference type="Gene3D" id="1.10.510.10">
    <property type="entry name" value="Transferase(Phosphotransferase) domain 1"/>
    <property type="match status" value="1"/>
</dbReference>
<dbReference type="InterPro" id="IPR000719">
    <property type="entry name" value="Prot_kinase_dom"/>
</dbReference>
<dbReference type="PROSITE" id="PS50011">
    <property type="entry name" value="PROTEIN_KINASE_DOM"/>
    <property type="match status" value="1"/>
</dbReference>
<dbReference type="PROSITE" id="PS00108">
    <property type="entry name" value="PROTEIN_KINASE_ST"/>
    <property type="match status" value="1"/>
</dbReference>
<dbReference type="InterPro" id="IPR051681">
    <property type="entry name" value="Ser/Thr_Kinases-Pseudokinases"/>
</dbReference>
<dbReference type="Pfam" id="PF07714">
    <property type="entry name" value="PK_Tyr_Ser-Thr"/>
    <property type="match status" value="1"/>
</dbReference>
<sequence length="304" mass="33692">MLAYDSTQRDNAELSASASAHVFSASVPHTSHAFLFPALPTRRPSILGPRLSIPSRGPLAGINSPDSPASPVTRVVDLTQQIKTLSKDAISHGGFADIYWGEWERRSEDGPATTIFVAIKLLRVLAKKDFDDVRARKRLNRELYVWHRLDHPNIARMFGTSYHMGGRPAIVLEWYQNGNASEYLKKNPTADRKMLIHDIARGLNYLHTLIPPIVHGDLKGNNVLITTSCRAVLTDFGLSQVIEEMISPTGNTTSTAQGAVRWMAPELVLDDSLTLQLTFSSDVWSFGCTAYEESYRTTIDRATG</sequence>
<dbReference type="SMART" id="SM00220">
    <property type="entry name" value="S_TKc"/>
    <property type="match status" value="1"/>
</dbReference>
<dbReference type="GO" id="GO:0004674">
    <property type="term" value="F:protein serine/threonine kinase activity"/>
    <property type="evidence" value="ECO:0007669"/>
    <property type="project" value="TreeGrafter"/>
</dbReference>
<name>A0A0C3FYZ0_PILCF</name>
<reference evidence="2 3" key="1">
    <citation type="submission" date="2014-04" db="EMBL/GenBank/DDBJ databases">
        <authorList>
            <consortium name="DOE Joint Genome Institute"/>
            <person name="Kuo A."/>
            <person name="Tarkka M."/>
            <person name="Buscot F."/>
            <person name="Kohler A."/>
            <person name="Nagy L.G."/>
            <person name="Floudas D."/>
            <person name="Copeland A."/>
            <person name="Barry K.W."/>
            <person name="Cichocki N."/>
            <person name="Veneault-Fourrey C."/>
            <person name="LaButti K."/>
            <person name="Lindquist E.A."/>
            <person name="Lipzen A."/>
            <person name="Lundell T."/>
            <person name="Morin E."/>
            <person name="Murat C."/>
            <person name="Sun H."/>
            <person name="Tunlid A."/>
            <person name="Henrissat B."/>
            <person name="Grigoriev I.V."/>
            <person name="Hibbett D.S."/>
            <person name="Martin F."/>
            <person name="Nordberg H.P."/>
            <person name="Cantor M.N."/>
            <person name="Hua S.X."/>
        </authorList>
    </citation>
    <scope>NUCLEOTIDE SEQUENCE [LARGE SCALE GENOMIC DNA]</scope>
    <source>
        <strain evidence="2 3">F 1598</strain>
    </source>
</reference>
<dbReference type="PANTHER" id="PTHR44329">
    <property type="entry name" value="SERINE/THREONINE-PROTEIN KINASE TNNI3K-RELATED"/>
    <property type="match status" value="1"/>
</dbReference>
<dbReference type="GO" id="GO:0005524">
    <property type="term" value="F:ATP binding"/>
    <property type="evidence" value="ECO:0007669"/>
    <property type="project" value="InterPro"/>
</dbReference>
<dbReference type="PANTHER" id="PTHR44329:SF214">
    <property type="entry name" value="PROTEIN KINASE DOMAIN-CONTAINING PROTEIN"/>
    <property type="match status" value="1"/>
</dbReference>
<evidence type="ECO:0000313" key="2">
    <source>
        <dbReference type="EMBL" id="KIM84884.1"/>
    </source>
</evidence>
<accession>A0A0C3FYZ0</accession>
<dbReference type="InterPro" id="IPR008271">
    <property type="entry name" value="Ser/Thr_kinase_AS"/>
</dbReference>
<dbReference type="STRING" id="765440.A0A0C3FYZ0"/>
<dbReference type="HOGENOM" id="CLU_000288_7_18_1"/>
<reference evidence="3" key="2">
    <citation type="submission" date="2015-01" db="EMBL/GenBank/DDBJ databases">
        <title>Evolutionary Origins and Diversification of the Mycorrhizal Mutualists.</title>
        <authorList>
            <consortium name="DOE Joint Genome Institute"/>
            <consortium name="Mycorrhizal Genomics Consortium"/>
            <person name="Kohler A."/>
            <person name="Kuo A."/>
            <person name="Nagy L.G."/>
            <person name="Floudas D."/>
            <person name="Copeland A."/>
            <person name="Barry K.W."/>
            <person name="Cichocki N."/>
            <person name="Veneault-Fourrey C."/>
            <person name="LaButti K."/>
            <person name="Lindquist E.A."/>
            <person name="Lipzen A."/>
            <person name="Lundell T."/>
            <person name="Morin E."/>
            <person name="Murat C."/>
            <person name="Riley R."/>
            <person name="Ohm R."/>
            <person name="Sun H."/>
            <person name="Tunlid A."/>
            <person name="Henrissat B."/>
            <person name="Grigoriev I.V."/>
            <person name="Hibbett D.S."/>
            <person name="Martin F."/>
        </authorList>
    </citation>
    <scope>NUCLEOTIDE SEQUENCE [LARGE SCALE GENOMIC DNA]</scope>
    <source>
        <strain evidence="3">F 1598</strain>
    </source>
</reference>
<dbReference type="InterPro" id="IPR001245">
    <property type="entry name" value="Ser-Thr/Tyr_kinase_cat_dom"/>
</dbReference>
<feature type="domain" description="Protein kinase" evidence="1">
    <location>
        <begin position="84"/>
        <end position="304"/>
    </location>
</feature>